<dbReference type="Proteomes" id="UP001479436">
    <property type="component" value="Unassembled WGS sequence"/>
</dbReference>
<protein>
    <submittedName>
        <fullName evidence="2">Cell agglutination protein Mam3</fullName>
    </submittedName>
</protein>
<proteinExistence type="predicted"/>
<dbReference type="SUPFAM" id="SSF54695">
    <property type="entry name" value="POZ domain"/>
    <property type="match status" value="1"/>
</dbReference>
<feature type="domain" description="BTB" evidence="1">
    <location>
        <begin position="162"/>
        <end position="230"/>
    </location>
</feature>
<keyword evidence="3" id="KW-1185">Reference proteome</keyword>
<dbReference type="InterPro" id="IPR011333">
    <property type="entry name" value="SKP1/BTB/POZ_sf"/>
</dbReference>
<dbReference type="EMBL" id="JASJQH010009201">
    <property type="protein sequence ID" value="KAK9680680.1"/>
    <property type="molecule type" value="Genomic_DNA"/>
</dbReference>
<dbReference type="Pfam" id="PF00651">
    <property type="entry name" value="BTB"/>
    <property type="match status" value="1"/>
</dbReference>
<sequence length="381" mass="43765">MELRQSICSVHPELRDLYRFSKHEENLVRFHEYGAVAVAYSTTPNSFTPTILSEVERFTNGDDLIGATSIFAVVCKMFAFELEFEDEEDENMLTVLQDESISRRSTGAQVIEYLTQTYEALHAKQYEELLQEYQLGEEAEAFKELLTNINDESSVDVQEDLVTFRLIHDNDSEFTISRKLLSSISPIFKAMLLGEYVESKQTIISLPEAQSPEFMLLLSIIEQVQSSLELSPSELIPTSTSWTHVISLIDLSDKYILEFPKLVAELWLLRQMALDYLPEIINEIVVTYRFYGHKVTEQKERSMKLRHECTRRMAKRMTLTAFSTEFKEITEDIDETAKFVEDIANLIQTSDPKYLGESLGYSDGLDAFKPDLDLEISSDLS</sequence>
<accession>A0ABR2VME4</accession>
<dbReference type="InterPro" id="IPR000210">
    <property type="entry name" value="BTB/POZ_dom"/>
</dbReference>
<gene>
    <name evidence="2" type="primary">MAM3_2</name>
    <name evidence="2" type="ORF">K7432_015880</name>
</gene>
<reference evidence="2 3" key="1">
    <citation type="submission" date="2023-04" db="EMBL/GenBank/DDBJ databases">
        <title>Genome of Basidiobolus ranarum AG-B5.</title>
        <authorList>
            <person name="Stajich J.E."/>
            <person name="Carter-House D."/>
            <person name="Gryganskyi A."/>
        </authorList>
    </citation>
    <scope>NUCLEOTIDE SEQUENCE [LARGE SCALE GENOMIC DNA]</scope>
    <source>
        <strain evidence="2 3">AG-B5</strain>
    </source>
</reference>
<name>A0ABR2VME4_9FUNG</name>
<dbReference type="PROSITE" id="PS50097">
    <property type="entry name" value="BTB"/>
    <property type="match status" value="1"/>
</dbReference>
<organism evidence="2 3">
    <name type="scientific">Basidiobolus ranarum</name>
    <dbReference type="NCBI Taxonomy" id="34480"/>
    <lineage>
        <taxon>Eukaryota</taxon>
        <taxon>Fungi</taxon>
        <taxon>Fungi incertae sedis</taxon>
        <taxon>Zoopagomycota</taxon>
        <taxon>Entomophthoromycotina</taxon>
        <taxon>Basidiobolomycetes</taxon>
        <taxon>Basidiobolales</taxon>
        <taxon>Basidiobolaceae</taxon>
        <taxon>Basidiobolus</taxon>
    </lineage>
</organism>
<comment type="caution">
    <text evidence="2">The sequence shown here is derived from an EMBL/GenBank/DDBJ whole genome shotgun (WGS) entry which is preliminary data.</text>
</comment>
<evidence type="ECO:0000313" key="2">
    <source>
        <dbReference type="EMBL" id="KAK9680680.1"/>
    </source>
</evidence>
<evidence type="ECO:0000259" key="1">
    <source>
        <dbReference type="PROSITE" id="PS50097"/>
    </source>
</evidence>
<evidence type="ECO:0000313" key="3">
    <source>
        <dbReference type="Proteomes" id="UP001479436"/>
    </source>
</evidence>
<dbReference type="Gene3D" id="3.30.710.10">
    <property type="entry name" value="Potassium Channel Kv1.1, Chain A"/>
    <property type="match status" value="1"/>
</dbReference>